<dbReference type="SUPFAM" id="SSF53590">
    <property type="entry name" value="Nucleoside hydrolase"/>
    <property type="match status" value="1"/>
</dbReference>
<keyword evidence="2" id="KW-0326">Glycosidase</keyword>
<evidence type="ECO:0000256" key="1">
    <source>
        <dbReference type="ARBA" id="ARBA00022801"/>
    </source>
</evidence>
<dbReference type="InterPro" id="IPR023186">
    <property type="entry name" value="IUNH"/>
</dbReference>
<dbReference type="PROSITE" id="PS01247">
    <property type="entry name" value="IUNH"/>
    <property type="match status" value="1"/>
</dbReference>
<evidence type="ECO:0000313" key="4">
    <source>
        <dbReference type="EMBL" id="MBP1918211.1"/>
    </source>
</evidence>
<accession>A0ABS4G0Y2</accession>
<dbReference type="PANTHER" id="PTHR12304">
    <property type="entry name" value="INOSINE-URIDINE PREFERRING NUCLEOSIDE HYDROLASE"/>
    <property type="match status" value="1"/>
</dbReference>
<dbReference type="PANTHER" id="PTHR12304:SF4">
    <property type="entry name" value="URIDINE NUCLEOSIDASE"/>
    <property type="match status" value="1"/>
</dbReference>
<name>A0ABS4G0Y2_9CLOT</name>
<dbReference type="InterPro" id="IPR001910">
    <property type="entry name" value="Inosine/uridine_hydrolase_dom"/>
</dbReference>
<organism evidence="4 5">
    <name type="scientific">Youngiibacter multivorans</name>
    <dbReference type="NCBI Taxonomy" id="937251"/>
    <lineage>
        <taxon>Bacteria</taxon>
        <taxon>Bacillati</taxon>
        <taxon>Bacillota</taxon>
        <taxon>Clostridia</taxon>
        <taxon>Eubacteriales</taxon>
        <taxon>Clostridiaceae</taxon>
        <taxon>Youngiibacter</taxon>
    </lineage>
</organism>
<evidence type="ECO:0000256" key="2">
    <source>
        <dbReference type="ARBA" id="ARBA00023295"/>
    </source>
</evidence>
<dbReference type="EMBL" id="JAGGKC010000004">
    <property type="protein sequence ID" value="MBP1918211.1"/>
    <property type="molecule type" value="Genomic_DNA"/>
</dbReference>
<sequence length="324" mass="35795">MKKKVILDVDTGSDDAIAIMLALLSPGIDVQAICTCSGNVDISHTTDNTLRILSRMGRNIPVYRGLPAPLVKKLYKERNVIKKLEVVIEGKTVKMHDDQLNLPEPGFKEEDIPAIFYYKEVLSNSKVPINIITTGPLSNLATVFSLWPELVNRIGSLTIMGGGHGLYNNNYGEGNFWHDPEAAQVVLNSGIVPTIVPLDATHQSIITIDEIDMLRNQNNFCSEFAAGLLEQRMKLHTANQPLHLPDSATLHDVVAVAAFLDPKVLVGVKDVRCIIGFTGSAEGHCSFDRRESKGKNNCRFAMSADRERFVRLFLETFALAKDIQ</sequence>
<evidence type="ECO:0000313" key="5">
    <source>
        <dbReference type="Proteomes" id="UP001519271"/>
    </source>
</evidence>
<keyword evidence="1" id="KW-0378">Hydrolase</keyword>
<dbReference type="InterPro" id="IPR036452">
    <property type="entry name" value="Ribo_hydro-like"/>
</dbReference>
<comment type="caution">
    <text evidence="4">The sequence shown here is derived from an EMBL/GenBank/DDBJ whole genome shotgun (WGS) entry which is preliminary data.</text>
</comment>
<proteinExistence type="predicted"/>
<reference evidence="4 5" key="1">
    <citation type="submission" date="2021-03" db="EMBL/GenBank/DDBJ databases">
        <title>Genomic Encyclopedia of Type Strains, Phase IV (KMG-IV): sequencing the most valuable type-strain genomes for metagenomic binning, comparative biology and taxonomic classification.</title>
        <authorList>
            <person name="Goeker M."/>
        </authorList>
    </citation>
    <scope>NUCLEOTIDE SEQUENCE [LARGE SCALE GENOMIC DNA]</scope>
    <source>
        <strain evidence="4 5">DSM 6139</strain>
    </source>
</reference>
<protein>
    <submittedName>
        <fullName evidence="4">Inosine-uridine nucleoside N-ribohydrolase</fullName>
    </submittedName>
</protein>
<feature type="domain" description="Inosine/uridine-preferring nucleoside hydrolase" evidence="3">
    <location>
        <begin position="5"/>
        <end position="310"/>
    </location>
</feature>
<dbReference type="Pfam" id="PF01156">
    <property type="entry name" value="IU_nuc_hydro"/>
    <property type="match status" value="1"/>
</dbReference>
<dbReference type="InterPro" id="IPR015910">
    <property type="entry name" value="I/U_nuclsd_hydro_CS"/>
</dbReference>
<dbReference type="Gene3D" id="3.90.245.10">
    <property type="entry name" value="Ribonucleoside hydrolase-like"/>
    <property type="match status" value="1"/>
</dbReference>
<dbReference type="Proteomes" id="UP001519271">
    <property type="component" value="Unassembled WGS sequence"/>
</dbReference>
<keyword evidence="5" id="KW-1185">Reference proteome</keyword>
<dbReference type="RefSeq" id="WP_209458455.1">
    <property type="nucleotide sequence ID" value="NZ_JAGGKC010000004.1"/>
</dbReference>
<evidence type="ECO:0000259" key="3">
    <source>
        <dbReference type="Pfam" id="PF01156"/>
    </source>
</evidence>
<gene>
    <name evidence="4" type="ORF">J2Z34_000683</name>
</gene>